<evidence type="ECO:0000256" key="1">
    <source>
        <dbReference type="SAM" id="Phobius"/>
    </source>
</evidence>
<evidence type="ECO:0000313" key="3">
    <source>
        <dbReference type="EMBL" id="GAA4067060.1"/>
    </source>
</evidence>
<accession>A0ABP7VIF2</accession>
<sequence length="113" mass="12908">MVKNRNVGVVIILSLITCGIYNIYWMYAITEEISYLNDDRSFRGGKAILFSIITCGIYTFFWYYTVGSKLMIAQQNHNKMVKDNSIIYLILAIFGLGIISNAIIQSDMNNFAQ</sequence>
<feature type="transmembrane region" description="Helical" evidence="1">
    <location>
        <begin position="7"/>
        <end position="27"/>
    </location>
</feature>
<name>A0ABP7VIF2_9BACI</name>
<dbReference type="InterPro" id="IPR025328">
    <property type="entry name" value="DUF4234"/>
</dbReference>
<feature type="transmembrane region" description="Helical" evidence="1">
    <location>
        <begin position="47"/>
        <end position="65"/>
    </location>
</feature>
<evidence type="ECO:0000313" key="4">
    <source>
        <dbReference type="Proteomes" id="UP001501734"/>
    </source>
</evidence>
<dbReference type="RefSeq" id="WP_344911274.1">
    <property type="nucleotide sequence ID" value="NZ_BAABDL010000061.1"/>
</dbReference>
<comment type="caution">
    <text evidence="3">The sequence shown here is derived from an EMBL/GenBank/DDBJ whole genome shotgun (WGS) entry which is preliminary data.</text>
</comment>
<keyword evidence="4" id="KW-1185">Reference proteome</keyword>
<dbReference type="EMBL" id="BAABDL010000061">
    <property type="protein sequence ID" value="GAA4067060.1"/>
    <property type="molecule type" value="Genomic_DNA"/>
</dbReference>
<keyword evidence="1" id="KW-1133">Transmembrane helix</keyword>
<dbReference type="Pfam" id="PF14018">
    <property type="entry name" value="DUF4234"/>
    <property type="match status" value="1"/>
</dbReference>
<evidence type="ECO:0000259" key="2">
    <source>
        <dbReference type="Pfam" id="PF14018"/>
    </source>
</evidence>
<feature type="domain" description="DUF4234" evidence="2">
    <location>
        <begin position="5"/>
        <end position="70"/>
    </location>
</feature>
<dbReference type="Proteomes" id="UP001501734">
    <property type="component" value="Unassembled WGS sequence"/>
</dbReference>
<protein>
    <recommendedName>
        <fullName evidence="2">DUF4234 domain-containing protein</fullName>
    </recommendedName>
</protein>
<keyword evidence="1" id="KW-0472">Membrane</keyword>
<proteinExistence type="predicted"/>
<keyword evidence="1" id="KW-0812">Transmembrane</keyword>
<feature type="transmembrane region" description="Helical" evidence="1">
    <location>
        <begin position="86"/>
        <end position="104"/>
    </location>
</feature>
<gene>
    <name evidence="3" type="ORF">GCM10022410_11700</name>
</gene>
<reference evidence="4" key="1">
    <citation type="journal article" date="2019" name="Int. J. Syst. Evol. Microbiol.">
        <title>The Global Catalogue of Microorganisms (GCM) 10K type strain sequencing project: providing services to taxonomists for standard genome sequencing and annotation.</title>
        <authorList>
            <consortium name="The Broad Institute Genomics Platform"/>
            <consortium name="The Broad Institute Genome Sequencing Center for Infectious Disease"/>
            <person name="Wu L."/>
            <person name="Ma J."/>
        </authorList>
    </citation>
    <scope>NUCLEOTIDE SEQUENCE [LARGE SCALE GENOMIC DNA]</scope>
    <source>
        <strain evidence="4">JCM 17250</strain>
    </source>
</reference>
<organism evidence="3 4">
    <name type="scientific">Amphibacillus indicireducens</name>
    <dbReference type="NCBI Taxonomy" id="1076330"/>
    <lineage>
        <taxon>Bacteria</taxon>
        <taxon>Bacillati</taxon>
        <taxon>Bacillota</taxon>
        <taxon>Bacilli</taxon>
        <taxon>Bacillales</taxon>
        <taxon>Bacillaceae</taxon>
        <taxon>Amphibacillus</taxon>
    </lineage>
</organism>